<evidence type="ECO:0000259" key="1">
    <source>
        <dbReference type="Pfam" id="PF01872"/>
    </source>
</evidence>
<dbReference type="Proteomes" id="UP000298127">
    <property type="component" value="Unassembled WGS sequence"/>
</dbReference>
<protein>
    <submittedName>
        <fullName evidence="2">Deaminase</fullName>
    </submittedName>
</protein>
<dbReference type="InterPro" id="IPR050765">
    <property type="entry name" value="Riboflavin_Biosynth_HTPR"/>
</dbReference>
<organism evidence="2 3">
    <name type="scientific">Orlajensenia leifsoniae</name>
    <dbReference type="NCBI Taxonomy" id="2561933"/>
    <lineage>
        <taxon>Bacteria</taxon>
        <taxon>Bacillati</taxon>
        <taxon>Actinomycetota</taxon>
        <taxon>Actinomycetes</taxon>
        <taxon>Micrococcales</taxon>
        <taxon>Microbacteriaceae</taxon>
        <taxon>Orlajensenia</taxon>
    </lineage>
</organism>
<feature type="domain" description="Bacterial bifunctional deaminase-reductase C-terminal" evidence="1">
    <location>
        <begin position="2"/>
        <end position="180"/>
    </location>
</feature>
<keyword evidence="3" id="KW-1185">Reference proteome</keyword>
<dbReference type="InterPro" id="IPR002734">
    <property type="entry name" value="RibDG_C"/>
</dbReference>
<name>A0A4Y9QSE8_9MICO</name>
<dbReference type="Gene3D" id="3.40.430.10">
    <property type="entry name" value="Dihydrofolate Reductase, subunit A"/>
    <property type="match status" value="1"/>
</dbReference>
<evidence type="ECO:0000313" key="3">
    <source>
        <dbReference type="Proteomes" id="UP000298127"/>
    </source>
</evidence>
<dbReference type="GO" id="GO:0008703">
    <property type="term" value="F:5-amino-6-(5-phosphoribosylamino)uracil reductase activity"/>
    <property type="evidence" value="ECO:0007669"/>
    <property type="project" value="InterPro"/>
</dbReference>
<dbReference type="PANTHER" id="PTHR38011">
    <property type="entry name" value="DIHYDROFOLATE REDUCTASE FAMILY PROTEIN (AFU_ORTHOLOGUE AFUA_8G06820)"/>
    <property type="match status" value="1"/>
</dbReference>
<dbReference type="PANTHER" id="PTHR38011:SF11">
    <property type="entry name" value="2,5-DIAMINO-6-RIBOSYLAMINO-4(3H)-PYRIMIDINONE 5'-PHOSPHATE REDUCTASE"/>
    <property type="match status" value="1"/>
</dbReference>
<proteinExistence type="predicted"/>
<dbReference type="Pfam" id="PF01872">
    <property type="entry name" value="RibD_C"/>
    <property type="match status" value="1"/>
</dbReference>
<dbReference type="EMBL" id="SPQZ01000006">
    <property type="protein sequence ID" value="TFV95359.1"/>
    <property type="molecule type" value="Genomic_DNA"/>
</dbReference>
<reference evidence="2 3" key="1">
    <citation type="journal article" date="2018" name="J. Microbiol.">
        <title>Leifsonia flava sp. nov., a novel actinobacterium isolated from the rhizosphere of Aquilegia viridiflora.</title>
        <authorList>
            <person name="Cai Y."/>
            <person name="Tao W.Z."/>
            <person name="Ma Y.J."/>
            <person name="Cheng J."/>
            <person name="Zhang M.Y."/>
            <person name="Zhang Y.X."/>
        </authorList>
    </citation>
    <scope>NUCLEOTIDE SEQUENCE [LARGE SCALE GENOMIC DNA]</scope>
    <source>
        <strain evidence="2 3">SYP-B2174</strain>
    </source>
</reference>
<dbReference type="GO" id="GO:0009231">
    <property type="term" value="P:riboflavin biosynthetic process"/>
    <property type="evidence" value="ECO:0007669"/>
    <property type="project" value="InterPro"/>
</dbReference>
<sequence>MRTLIVTEFISLDGVIDSPGGGTHPRAGWTFKEVPFVAEAYEIKGTEQLEAGAMLMGRVSYEEFAPVWPSMVEDFAQYNAMPKYVVSTTLTEEPTWNNTSIVRSLDDVADLKQGDGGPIIVHGSATLAQGLAAAGLVDRYHLLVFPVLLGAGKRLFADDAGAQFAKLELVEQAAYENGIIKAVYDVVR</sequence>
<gene>
    <name evidence="2" type="ORF">E4M00_15025</name>
</gene>
<comment type="caution">
    <text evidence="2">The sequence shown here is derived from an EMBL/GenBank/DDBJ whole genome shotgun (WGS) entry which is preliminary data.</text>
</comment>
<dbReference type="RefSeq" id="WP_135121302.1">
    <property type="nucleotide sequence ID" value="NZ_SPQZ01000006.1"/>
</dbReference>
<accession>A0A4Y9QSE8</accession>
<dbReference type="AlphaFoldDB" id="A0A4Y9QSE8"/>
<dbReference type="SUPFAM" id="SSF53597">
    <property type="entry name" value="Dihydrofolate reductase-like"/>
    <property type="match status" value="1"/>
</dbReference>
<dbReference type="InterPro" id="IPR024072">
    <property type="entry name" value="DHFR-like_dom_sf"/>
</dbReference>
<evidence type="ECO:0000313" key="2">
    <source>
        <dbReference type="EMBL" id="TFV95359.1"/>
    </source>
</evidence>